<proteinExistence type="predicted"/>
<name>A0ABW1UPL7_9LACO</name>
<dbReference type="RefSeq" id="WP_125601609.1">
    <property type="nucleotide sequence ID" value="NZ_JBHSSM010000014.1"/>
</dbReference>
<evidence type="ECO:0000313" key="1">
    <source>
        <dbReference type="EMBL" id="MFC6314770.1"/>
    </source>
</evidence>
<keyword evidence="2" id="KW-1185">Reference proteome</keyword>
<reference evidence="2" key="1">
    <citation type="journal article" date="2019" name="Int. J. Syst. Evol. Microbiol.">
        <title>The Global Catalogue of Microorganisms (GCM) 10K type strain sequencing project: providing services to taxonomists for standard genome sequencing and annotation.</title>
        <authorList>
            <consortium name="The Broad Institute Genomics Platform"/>
            <consortium name="The Broad Institute Genome Sequencing Center for Infectious Disease"/>
            <person name="Wu L."/>
            <person name="Ma J."/>
        </authorList>
    </citation>
    <scope>NUCLEOTIDE SEQUENCE [LARGE SCALE GENOMIC DNA]</scope>
    <source>
        <strain evidence="2">CCM 8897</strain>
    </source>
</reference>
<organism evidence="1 2">
    <name type="scientific">Lapidilactobacillus achengensis</name>
    <dbReference type="NCBI Taxonomy" id="2486000"/>
    <lineage>
        <taxon>Bacteria</taxon>
        <taxon>Bacillati</taxon>
        <taxon>Bacillota</taxon>
        <taxon>Bacilli</taxon>
        <taxon>Lactobacillales</taxon>
        <taxon>Lactobacillaceae</taxon>
        <taxon>Lapidilactobacillus</taxon>
    </lineage>
</organism>
<evidence type="ECO:0000313" key="2">
    <source>
        <dbReference type="Proteomes" id="UP001596310"/>
    </source>
</evidence>
<gene>
    <name evidence="1" type="ORF">ACFQHW_04205</name>
</gene>
<dbReference type="EMBL" id="JBHSSM010000014">
    <property type="protein sequence ID" value="MFC6314770.1"/>
    <property type="molecule type" value="Genomic_DNA"/>
</dbReference>
<protein>
    <submittedName>
        <fullName evidence="1">Uncharacterized protein</fullName>
    </submittedName>
</protein>
<accession>A0ABW1UPL7</accession>
<sequence>MDNTNRFFINHDVEQDEPLVTVIEVLCNIAGIYRGTENITLEHAKDLAEMAINELSDTETYGDLVMKLLPDTRN</sequence>
<comment type="caution">
    <text evidence="1">The sequence shown here is derived from an EMBL/GenBank/DDBJ whole genome shotgun (WGS) entry which is preliminary data.</text>
</comment>
<dbReference type="Proteomes" id="UP001596310">
    <property type="component" value="Unassembled WGS sequence"/>
</dbReference>